<dbReference type="CDD" id="cd01577">
    <property type="entry name" value="IPMI_Swivel"/>
    <property type="match status" value="1"/>
</dbReference>
<dbReference type="SUPFAM" id="SSF52016">
    <property type="entry name" value="LeuD/IlvD-like"/>
    <property type="match status" value="1"/>
</dbReference>
<accession>A0A2N0B8C3</accession>
<dbReference type="HAMAP" id="MF_01031">
    <property type="entry name" value="LeuD_type1"/>
    <property type="match status" value="1"/>
</dbReference>
<dbReference type="AlphaFoldDB" id="A0A2N0B8C3"/>
<feature type="domain" description="Aconitase A/isopropylmalate dehydratase small subunit swivel" evidence="11">
    <location>
        <begin position="5"/>
        <end position="126"/>
    </location>
</feature>
<dbReference type="GO" id="GO:0003861">
    <property type="term" value="F:3-isopropylmalate dehydratase activity"/>
    <property type="evidence" value="ECO:0007669"/>
    <property type="project" value="UniProtKB-UniRule"/>
</dbReference>
<evidence type="ECO:0000256" key="4">
    <source>
        <dbReference type="ARBA" id="ARBA00009845"/>
    </source>
</evidence>
<dbReference type="NCBIfam" id="NF002458">
    <property type="entry name" value="PRK01641.1"/>
    <property type="match status" value="1"/>
</dbReference>
<name>A0A2N0B8C3_9LEPT</name>
<evidence type="ECO:0000259" key="11">
    <source>
        <dbReference type="Pfam" id="PF00694"/>
    </source>
</evidence>
<protein>
    <recommendedName>
        <fullName evidence="10">3-isopropylmalate dehydratase small subunit</fullName>
        <ecNumber evidence="10">4.2.1.33</ecNumber>
    </recommendedName>
    <alternativeName>
        <fullName evidence="10">Alpha-IPM isomerase</fullName>
        <shortName evidence="10">IPMI</shortName>
    </alternativeName>
    <alternativeName>
        <fullName evidence="10">Isopropylmalate isomerase</fullName>
    </alternativeName>
</protein>
<evidence type="ECO:0000256" key="3">
    <source>
        <dbReference type="ARBA" id="ARBA00004729"/>
    </source>
</evidence>
<sequence length="201" mass="22703">MNRSWTKHKGSAAPLYRKDIDTDQILPKQFMKKVERTGFGVHLFHNWRYLDEDGRTPDPKFVLNRPRYSRASVLVAGENFGCGSSREHAPWALADFGFRVIVAPSFADIFFGNCPKNGIALVRLSQEEVEEILAFVEGNEGAELEADLDALVLIAGGKKYEFFLPESALGRIQKGWDDVDLTMKYDSKIQEFESVLENAVL</sequence>
<dbReference type="PANTHER" id="PTHR43345">
    <property type="entry name" value="3-ISOPROPYLMALATE DEHYDRATASE SMALL SUBUNIT 2-RELATED-RELATED"/>
    <property type="match status" value="1"/>
</dbReference>
<evidence type="ECO:0000313" key="14">
    <source>
        <dbReference type="Proteomes" id="UP000232122"/>
    </source>
</evidence>
<dbReference type="InterPro" id="IPR033940">
    <property type="entry name" value="IPMI_Swivel"/>
</dbReference>
<comment type="subunit">
    <text evidence="5 10">Heterodimer of LeuC and LeuD.</text>
</comment>
<gene>
    <name evidence="10 13" type="primary">leuD</name>
    <name evidence="12" type="ORF">CH379_013280</name>
    <name evidence="13" type="ORF">CH379_11335</name>
</gene>
<dbReference type="PANTHER" id="PTHR43345:SF5">
    <property type="entry name" value="3-ISOPROPYLMALATE DEHYDRATASE SMALL SUBUNIT"/>
    <property type="match status" value="1"/>
</dbReference>
<dbReference type="EC" id="4.2.1.33" evidence="10"/>
<dbReference type="FunFam" id="3.20.19.10:FF:000003">
    <property type="entry name" value="3-isopropylmalate dehydratase small subunit"/>
    <property type="match status" value="1"/>
</dbReference>
<comment type="similarity">
    <text evidence="4 10">Belongs to the LeuD family. LeuD type 1 subfamily.</text>
</comment>
<evidence type="ECO:0000313" key="12">
    <source>
        <dbReference type="EMBL" id="MDV6236599.1"/>
    </source>
</evidence>
<keyword evidence="9 10" id="KW-0100">Branched-chain amino acid biosynthesis</keyword>
<dbReference type="Pfam" id="PF00694">
    <property type="entry name" value="Aconitase_C"/>
    <property type="match status" value="1"/>
</dbReference>
<comment type="catalytic activity">
    <reaction evidence="1 10">
        <text>(2R,3S)-3-isopropylmalate = (2S)-2-isopropylmalate</text>
        <dbReference type="Rhea" id="RHEA:32287"/>
        <dbReference type="ChEBI" id="CHEBI:1178"/>
        <dbReference type="ChEBI" id="CHEBI:35121"/>
        <dbReference type="EC" id="4.2.1.33"/>
    </reaction>
</comment>
<comment type="pathway">
    <text evidence="3 10">Amino-acid biosynthesis; L-leucine biosynthesis; L-leucine from 3-methyl-2-oxobutanoate: step 2/4.</text>
</comment>
<evidence type="ECO:0000256" key="6">
    <source>
        <dbReference type="ARBA" id="ARBA00022430"/>
    </source>
</evidence>
<evidence type="ECO:0000256" key="10">
    <source>
        <dbReference type="HAMAP-Rule" id="MF_01031"/>
    </source>
</evidence>
<keyword evidence="14" id="KW-1185">Reference proteome</keyword>
<dbReference type="UniPathway" id="UPA00048">
    <property type="reaction ID" value="UER00071"/>
</dbReference>
<evidence type="ECO:0000256" key="2">
    <source>
        <dbReference type="ARBA" id="ARBA00002695"/>
    </source>
</evidence>
<reference evidence="13" key="1">
    <citation type="submission" date="2017-07" db="EMBL/GenBank/DDBJ databases">
        <title>Leptospira spp. isolated from tropical soils.</title>
        <authorList>
            <person name="Thibeaux R."/>
            <person name="Iraola G."/>
            <person name="Ferres I."/>
            <person name="Bierque E."/>
            <person name="Girault D."/>
            <person name="Soupe-Gilbert M.-E."/>
            <person name="Picardeau M."/>
            <person name="Goarant C."/>
        </authorList>
    </citation>
    <scope>NUCLEOTIDE SEQUENCE [LARGE SCALE GENOMIC DNA]</scope>
    <source>
        <strain evidence="13">ATI7-C-A5</strain>
    </source>
</reference>
<keyword evidence="6 10" id="KW-0432">Leucine biosynthesis</keyword>
<dbReference type="GO" id="GO:0009316">
    <property type="term" value="C:3-isopropylmalate dehydratase complex"/>
    <property type="evidence" value="ECO:0007669"/>
    <property type="project" value="InterPro"/>
</dbReference>
<reference evidence="12 14" key="2">
    <citation type="journal article" date="2018" name="Microb. Genom.">
        <title>Deciphering the unexplored Leptospira diversity from soils uncovers genomic evolution to virulence.</title>
        <authorList>
            <person name="Thibeaux R."/>
            <person name="Iraola G."/>
            <person name="Ferres I."/>
            <person name="Bierque E."/>
            <person name="Girault D."/>
            <person name="Soupe-Gilbert M.E."/>
            <person name="Picardeau M."/>
            <person name="Goarant C."/>
        </authorList>
    </citation>
    <scope>NUCLEOTIDE SEQUENCE [LARGE SCALE GENOMIC DNA]</scope>
    <source>
        <strain evidence="12 14">ATI7-C-A5</strain>
    </source>
</reference>
<organism evidence="13">
    <name type="scientific">Leptospira ellisii</name>
    <dbReference type="NCBI Taxonomy" id="2023197"/>
    <lineage>
        <taxon>Bacteria</taxon>
        <taxon>Pseudomonadati</taxon>
        <taxon>Spirochaetota</taxon>
        <taxon>Spirochaetia</taxon>
        <taxon>Leptospirales</taxon>
        <taxon>Leptospiraceae</taxon>
        <taxon>Leptospira</taxon>
    </lineage>
</organism>
<evidence type="ECO:0000256" key="1">
    <source>
        <dbReference type="ARBA" id="ARBA00000491"/>
    </source>
</evidence>
<dbReference type="EMBL" id="NPEF02000015">
    <property type="protein sequence ID" value="MDV6236599.1"/>
    <property type="molecule type" value="Genomic_DNA"/>
</dbReference>
<dbReference type="Gene3D" id="3.20.19.10">
    <property type="entry name" value="Aconitase, domain 4"/>
    <property type="match status" value="1"/>
</dbReference>
<evidence type="ECO:0000313" key="13">
    <source>
        <dbReference type="EMBL" id="PJZ92785.1"/>
    </source>
</evidence>
<keyword evidence="8 10" id="KW-0456">Lyase</keyword>
<evidence type="ECO:0000256" key="8">
    <source>
        <dbReference type="ARBA" id="ARBA00023239"/>
    </source>
</evidence>
<dbReference type="InterPro" id="IPR015928">
    <property type="entry name" value="Aconitase/3IPM_dehydase_swvl"/>
</dbReference>
<dbReference type="GO" id="GO:0009098">
    <property type="term" value="P:L-leucine biosynthetic process"/>
    <property type="evidence" value="ECO:0007669"/>
    <property type="project" value="UniProtKB-UniRule"/>
</dbReference>
<proteinExistence type="inferred from homology"/>
<dbReference type="InterPro" id="IPR050075">
    <property type="entry name" value="LeuD"/>
</dbReference>
<evidence type="ECO:0000256" key="9">
    <source>
        <dbReference type="ARBA" id="ARBA00023304"/>
    </source>
</evidence>
<reference evidence="12" key="3">
    <citation type="submission" date="2023-10" db="EMBL/GenBank/DDBJ databases">
        <authorList>
            <person name="Picardeau M."/>
            <person name="Thibeaux R."/>
        </authorList>
    </citation>
    <scope>NUCLEOTIDE SEQUENCE</scope>
    <source>
        <strain evidence="12">ATI7-C-A5</strain>
    </source>
</reference>
<dbReference type="OrthoDB" id="9777465at2"/>
<dbReference type="RefSeq" id="WP_100765160.1">
    <property type="nucleotide sequence ID" value="NZ_NPEF02000015.1"/>
</dbReference>
<dbReference type="Proteomes" id="UP000232122">
    <property type="component" value="Unassembled WGS sequence"/>
</dbReference>
<keyword evidence="7 10" id="KW-0028">Amino-acid biosynthesis</keyword>
<evidence type="ECO:0000256" key="7">
    <source>
        <dbReference type="ARBA" id="ARBA00022605"/>
    </source>
</evidence>
<dbReference type="InterPro" id="IPR004431">
    <property type="entry name" value="3-IsopropMal_deHydase_ssu"/>
</dbReference>
<evidence type="ECO:0000256" key="5">
    <source>
        <dbReference type="ARBA" id="ARBA00011271"/>
    </source>
</evidence>
<dbReference type="InterPro" id="IPR000573">
    <property type="entry name" value="AconitaseA/IPMdHydase_ssu_swvl"/>
</dbReference>
<comment type="caution">
    <text evidence="13">The sequence shown here is derived from an EMBL/GenBank/DDBJ whole genome shotgun (WGS) entry which is preliminary data.</text>
</comment>
<dbReference type="NCBIfam" id="TIGR00171">
    <property type="entry name" value="leuD"/>
    <property type="match status" value="1"/>
</dbReference>
<comment type="function">
    <text evidence="2 10">Catalyzes the isomerization between 2-isopropylmalate and 3-isopropylmalate, via the formation of 2-isopropylmaleate.</text>
</comment>
<dbReference type="EMBL" id="NPEF01000105">
    <property type="protein sequence ID" value="PJZ92785.1"/>
    <property type="molecule type" value="Genomic_DNA"/>
</dbReference>